<dbReference type="Proteomes" id="UP000823775">
    <property type="component" value="Unassembled WGS sequence"/>
</dbReference>
<feature type="transmembrane region" description="Helical" evidence="1">
    <location>
        <begin position="137"/>
        <end position="162"/>
    </location>
</feature>
<keyword evidence="1" id="KW-1133">Transmembrane helix</keyword>
<dbReference type="PANTHER" id="PTHR31604:SF60">
    <property type="entry name" value="PROTEIN SHORT INTERNODES-LIKE ISOFORM X1"/>
    <property type="match status" value="1"/>
</dbReference>
<keyword evidence="1" id="KW-0812">Transmembrane</keyword>
<comment type="caution">
    <text evidence="2">The sequence shown here is derived from an EMBL/GenBank/DDBJ whole genome shotgun (WGS) entry which is preliminary data.</text>
</comment>
<sequence length="164" mass="18570">MMRKIKSYHHQVVAAGAKTVEIKLHLSTTIQQQQQQLQAGPNPKRYRANESQVIGDEEEGGDFPGEVGFPAVFRCIRVSSIDNMVDQYAYQTSVKIAGHVFKGILYDQGPDHHHESPRYNNIMAGSSSSGFHLQQPLIYLLLLLLLLQLVHIHQLRLIPIYLML</sequence>
<dbReference type="EMBL" id="JACEIK010000953">
    <property type="protein sequence ID" value="MCD7464309.1"/>
    <property type="molecule type" value="Genomic_DNA"/>
</dbReference>
<name>A0ABS8SZ21_DATST</name>
<evidence type="ECO:0000256" key="1">
    <source>
        <dbReference type="SAM" id="Phobius"/>
    </source>
</evidence>
<organism evidence="2 3">
    <name type="scientific">Datura stramonium</name>
    <name type="common">Jimsonweed</name>
    <name type="synonym">Common thornapple</name>
    <dbReference type="NCBI Taxonomy" id="4076"/>
    <lineage>
        <taxon>Eukaryota</taxon>
        <taxon>Viridiplantae</taxon>
        <taxon>Streptophyta</taxon>
        <taxon>Embryophyta</taxon>
        <taxon>Tracheophyta</taxon>
        <taxon>Spermatophyta</taxon>
        <taxon>Magnoliopsida</taxon>
        <taxon>eudicotyledons</taxon>
        <taxon>Gunneridae</taxon>
        <taxon>Pentapetalae</taxon>
        <taxon>asterids</taxon>
        <taxon>lamiids</taxon>
        <taxon>Solanales</taxon>
        <taxon>Solanaceae</taxon>
        <taxon>Solanoideae</taxon>
        <taxon>Datureae</taxon>
        <taxon>Datura</taxon>
    </lineage>
</organism>
<protein>
    <submittedName>
        <fullName evidence="2">Uncharacterized protein</fullName>
    </submittedName>
</protein>
<gene>
    <name evidence="2" type="ORF">HAX54_052489</name>
</gene>
<reference evidence="2 3" key="1">
    <citation type="journal article" date="2021" name="BMC Genomics">
        <title>Datura genome reveals duplications of psychoactive alkaloid biosynthetic genes and high mutation rate following tissue culture.</title>
        <authorList>
            <person name="Rajewski A."/>
            <person name="Carter-House D."/>
            <person name="Stajich J."/>
            <person name="Litt A."/>
        </authorList>
    </citation>
    <scope>NUCLEOTIDE SEQUENCE [LARGE SCALE GENOMIC DNA]</scope>
    <source>
        <strain evidence="2">AR-01</strain>
    </source>
</reference>
<proteinExistence type="predicted"/>
<accession>A0ABS8SZ21</accession>
<dbReference type="Pfam" id="PF05142">
    <property type="entry name" value="DUF702"/>
    <property type="match status" value="1"/>
</dbReference>
<keyword evidence="1" id="KW-0472">Membrane</keyword>
<dbReference type="PANTHER" id="PTHR31604">
    <property type="entry name" value="PROTEIN LATERAL ROOT PRIMORDIUM 1"/>
    <property type="match status" value="1"/>
</dbReference>
<dbReference type="NCBIfam" id="TIGR01624">
    <property type="entry name" value="LRP1_Cterm"/>
    <property type="match status" value="1"/>
</dbReference>
<dbReference type="InterPro" id="IPR006511">
    <property type="entry name" value="SHI_C"/>
</dbReference>
<evidence type="ECO:0000313" key="2">
    <source>
        <dbReference type="EMBL" id="MCD7464309.1"/>
    </source>
</evidence>
<dbReference type="InterPro" id="IPR007818">
    <property type="entry name" value="SHI"/>
</dbReference>
<keyword evidence="3" id="KW-1185">Reference proteome</keyword>
<evidence type="ECO:0000313" key="3">
    <source>
        <dbReference type="Proteomes" id="UP000823775"/>
    </source>
</evidence>